<reference evidence="3" key="1">
    <citation type="submission" date="2017-01" db="EMBL/GenBank/DDBJ databases">
        <authorList>
            <person name="Varghese N."/>
            <person name="Submissions S."/>
        </authorList>
    </citation>
    <scope>NUCLEOTIDE SEQUENCE [LARGE SCALE GENOMIC DNA]</scope>
    <source>
        <strain evidence="3">LP100</strain>
    </source>
</reference>
<feature type="signal peptide" evidence="1">
    <location>
        <begin position="1"/>
        <end position="25"/>
    </location>
</feature>
<evidence type="ECO:0000313" key="3">
    <source>
        <dbReference type="Proteomes" id="UP000187181"/>
    </source>
</evidence>
<organism evidence="2 3">
    <name type="scientific">Pontibacter indicus</name>
    <dbReference type="NCBI Taxonomy" id="1317125"/>
    <lineage>
        <taxon>Bacteria</taxon>
        <taxon>Pseudomonadati</taxon>
        <taxon>Bacteroidota</taxon>
        <taxon>Cytophagia</taxon>
        <taxon>Cytophagales</taxon>
        <taxon>Hymenobacteraceae</taxon>
        <taxon>Pontibacter</taxon>
    </lineage>
</organism>
<dbReference type="RefSeq" id="WP_076672074.1">
    <property type="nucleotide sequence ID" value="NZ_FTPP01000004.1"/>
</dbReference>
<name>A0A1R3XT86_9BACT</name>
<accession>A0A1R3XT86</accession>
<proteinExistence type="predicted"/>
<keyword evidence="1" id="KW-0732">Signal</keyword>
<dbReference type="Proteomes" id="UP000187181">
    <property type="component" value="Unassembled WGS sequence"/>
</dbReference>
<dbReference type="EMBL" id="FTPP01000004">
    <property type="protein sequence ID" value="SIT94815.1"/>
    <property type="molecule type" value="Genomic_DNA"/>
</dbReference>
<dbReference type="OrthoDB" id="9805017at2"/>
<sequence>MKQFDFTKALLLIFLMLFTACNKDAPVPVEPYTGNGYIKGNLGLDYLNYTEPLLFHDGDSSSHYYNPNINGGLLMFMRGGKYPDERIMTLIINGIDLDKLPIPTVINSSQTQGSRLQGALMLRDFTTPDNITIGGPEDSYNFEGQTHKDITIRITSKANDIIAGSFEGKIKSGSGLEMAVTEGEFRIKIVRKE</sequence>
<protein>
    <submittedName>
        <fullName evidence="2">Uncharacterized protein</fullName>
    </submittedName>
</protein>
<dbReference type="PROSITE" id="PS51257">
    <property type="entry name" value="PROKAR_LIPOPROTEIN"/>
    <property type="match status" value="1"/>
</dbReference>
<dbReference type="AlphaFoldDB" id="A0A1R3XT86"/>
<evidence type="ECO:0000256" key="1">
    <source>
        <dbReference type="SAM" id="SignalP"/>
    </source>
</evidence>
<gene>
    <name evidence="2" type="ORF">SAMN05444128_3791</name>
</gene>
<feature type="chain" id="PRO_5012367929" evidence="1">
    <location>
        <begin position="26"/>
        <end position="193"/>
    </location>
</feature>
<evidence type="ECO:0000313" key="2">
    <source>
        <dbReference type="EMBL" id="SIT94815.1"/>
    </source>
</evidence>
<dbReference type="STRING" id="1317125.SAMN05444128_3791"/>
<keyword evidence="3" id="KW-1185">Reference proteome</keyword>